<sequence length="561" mass="63418">MRNKYYPSFSQHNSYIKSQTLRVGKTTNQLKQTHIHSLKTLTKPQYHNFLTQFLTHLLELPGDNLSYAHHVFDQIPNCKNQFVWTALIRANVMHSHFSQSIDLYAKMQRTGVSPSGFTFSSVLNACARLPAISQGNQIHKRLVQSGFLGNKIVQTALLDMYAKFGCVLDARYLFDMMGEKQKDVVAWTAMICGYTKLGMMDDAQRLFETMRERNVVSWSAMVAGYAHCGKMKEARDLFDEMLEKNPVTWVAMISGYGKCGDVNEARRVFDQIEMRDASCWAAIVACYAQNAYAREAIEMYKAMREEKVMINEVAMVGAVSACTQLGDIEMATTLHRHVEEGCWDKTVFVSNALINMHAKCGCMELAWREFDRMKERDVISYSTMITALGEHGESQKALDLFIKMLKEGIKPNQVTFIGVLNACSSGGLVEEGCQHFELMTQNFDIQPLTEHLTCMVDLLGRAGQLEKTYDFMMKHVGALDAGIWGALLGACKVHSNTELGEIAAKRLFKIEPDNTGNYVLLANTYASMGKWDDAERIRKIMNERGMRKSVGCSWIPSLRQT</sequence>
<reference evidence="5" key="1">
    <citation type="submission" date="2016-04" db="EMBL/GenBank/DDBJ databases">
        <title>Cephalotus genome sequencing.</title>
        <authorList>
            <person name="Fukushima K."/>
            <person name="Hasebe M."/>
            <person name="Fang X."/>
        </authorList>
    </citation>
    <scope>NUCLEOTIDE SEQUENCE [LARGE SCALE GENOMIC DNA]</scope>
    <source>
        <strain evidence="5">cv. St1</strain>
    </source>
</reference>
<feature type="repeat" description="PPR" evidence="3">
    <location>
        <begin position="514"/>
        <end position="548"/>
    </location>
</feature>
<evidence type="ECO:0000256" key="3">
    <source>
        <dbReference type="PROSITE-ProRule" id="PRU00708"/>
    </source>
</evidence>
<dbReference type="AlphaFoldDB" id="A0A1Q3C1Z7"/>
<comment type="caution">
    <text evidence="4">The sequence shown here is derived from an EMBL/GenBank/DDBJ whole genome shotgun (WGS) entry which is preliminary data.</text>
</comment>
<evidence type="ECO:0000256" key="2">
    <source>
        <dbReference type="ARBA" id="ARBA00061659"/>
    </source>
</evidence>
<dbReference type="Proteomes" id="UP000187406">
    <property type="component" value="Unassembled WGS sequence"/>
</dbReference>
<name>A0A1Q3C1Z7_CEPFO</name>
<feature type="repeat" description="PPR" evidence="3">
    <location>
        <begin position="183"/>
        <end position="217"/>
    </location>
</feature>
<keyword evidence="5" id="KW-1185">Reference proteome</keyword>
<proteinExistence type="inferred from homology"/>
<dbReference type="Pfam" id="PF01535">
    <property type="entry name" value="PPR"/>
    <property type="match status" value="4"/>
</dbReference>
<dbReference type="Pfam" id="PF20431">
    <property type="entry name" value="E_motif"/>
    <property type="match status" value="1"/>
</dbReference>
<gene>
    <name evidence="4" type="ORF">CFOL_v3_17706</name>
</gene>
<dbReference type="InterPro" id="IPR046848">
    <property type="entry name" value="E_motif"/>
</dbReference>
<feature type="repeat" description="PPR" evidence="3">
    <location>
        <begin position="245"/>
        <end position="279"/>
    </location>
</feature>
<keyword evidence="1" id="KW-0677">Repeat</keyword>
<evidence type="ECO:0000256" key="1">
    <source>
        <dbReference type="ARBA" id="ARBA00022737"/>
    </source>
</evidence>
<dbReference type="Pfam" id="PF13041">
    <property type="entry name" value="PPR_2"/>
    <property type="match status" value="3"/>
</dbReference>
<protein>
    <submittedName>
        <fullName evidence="4">PPR domain-containing protein/PPR_2 domain-containing protein</fullName>
    </submittedName>
</protein>
<dbReference type="PROSITE" id="PS51375">
    <property type="entry name" value="PPR"/>
    <property type="match status" value="5"/>
</dbReference>
<dbReference type="Gene3D" id="1.25.40.10">
    <property type="entry name" value="Tetratricopeptide repeat domain"/>
    <property type="match status" value="4"/>
</dbReference>
<accession>A0A1Q3C1Z7</accession>
<dbReference type="FunFam" id="1.25.40.10:FF:000090">
    <property type="entry name" value="Pentatricopeptide repeat-containing protein, chloroplastic"/>
    <property type="match status" value="1"/>
</dbReference>
<evidence type="ECO:0000313" key="5">
    <source>
        <dbReference type="Proteomes" id="UP000187406"/>
    </source>
</evidence>
<dbReference type="FunFam" id="1.25.40.10:FF:001214">
    <property type="entry name" value="Pentatricopeptide repeat-containing protein At2g20540"/>
    <property type="match status" value="1"/>
</dbReference>
<dbReference type="PANTHER" id="PTHR47926">
    <property type="entry name" value="PENTATRICOPEPTIDE REPEAT-CONTAINING PROTEIN"/>
    <property type="match status" value="1"/>
</dbReference>
<dbReference type="InterPro" id="IPR011990">
    <property type="entry name" value="TPR-like_helical_dom_sf"/>
</dbReference>
<dbReference type="SUPFAM" id="SSF48452">
    <property type="entry name" value="TPR-like"/>
    <property type="match status" value="2"/>
</dbReference>
<organism evidence="4 5">
    <name type="scientific">Cephalotus follicularis</name>
    <name type="common">Albany pitcher plant</name>
    <dbReference type="NCBI Taxonomy" id="3775"/>
    <lineage>
        <taxon>Eukaryota</taxon>
        <taxon>Viridiplantae</taxon>
        <taxon>Streptophyta</taxon>
        <taxon>Embryophyta</taxon>
        <taxon>Tracheophyta</taxon>
        <taxon>Spermatophyta</taxon>
        <taxon>Magnoliopsida</taxon>
        <taxon>eudicotyledons</taxon>
        <taxon>Gunneridae</taxon>
        <taxon>Pentapetalae</taxon>
        <taxon>rosids</taxon>
        <taxon>fabids</taxon>
        <taxon>Oxalidales</taxon>
        <taxon>Cephalotaceae</taxon>
        <taxon>Cephalotus</taxon>
    </lineage>
</organism>
<feature type="repeat" description="PPR" evidence="3">
    <location>
        <begin position="80"/>
        <end position="114"/>
    </location>
</feature>
<evidence type="ECO:0000313" key="4">
    <source>
        <dbReference type="EMBL" id="GAV74226.1"/>
    </source>
</evidence>
<dbReference type="InterPro" id="IPR002885">
    <property type="entry name" value="PPR_rpt"/>
</dbReference>
<dbReference type="NCBIfam" id="TIGR00756">
    <property type="entry name" value="PPR"/>
    <property type="match status" value="4"/>
</dbReference>
<comment type="similarity">
    <text evidence="2">Belongs to the PPR family. PCMP-E subfamily.</text>
</comment>
<dbReference type="PANTHER" id="PTHR47926:SF347">
    <property type="entry name" value="PENTATRICOPEPTIDE REPEAT-CONTAINING PROTEIN"/>
    <property type="match status" value="1"/>
</dbReference>
<feature type="repeat" description="PPR" evidence="3">
    <location>
        <begin position="377"/>
        <end position="411"/>
    </location>
</feature>
<dbReference type="OrthoDB" id="185373at2759"/>
<dbReference type="InParanoid" id="A0A1Q3C1Z7"/>
<dbReference type="EMBL" id="BDDD01001207">
    <property type="protein sequence ID" value="GAV74226.1"/>
    <property type="molecule type" value="Genomic_DNA"/>
</dbReference>
<dbReference type="GO" id="GO:0003723">
    <property type="term" value="F:RNA binding"/>
    <property type="evidence" value="ECO:0007669"/>
    <property type="project" value="InterPro"/>
</dbReference>
<dbReference type="InterPro" id="IPR046960">
    <property type="entry name" value="PPR_At4g14850-like_plant"/>
</dbReference>
<dbReference type="GO" id="GO:0009451">
    <property type="term" value="P:RNA modification"/>
    <property type="evidence" value="ECO:0007669"/>
    <property type="project" value="InterPro"/>
</dbReference>